<dbReference type="SUPFAM" id="SSF51905">
    <property type="entry name" value="FAD/NAD(P)-binding domain"/>
    <property type="match status" value="2"/>
</dbReference>
<dbReference type="InterPro" id="IPR036188">
    <property type="entry name" value="FAD/NAD-bd_sf"/>
</dbReference>
<dbReference type="HOGENOM" id="CLU_020931_2_0_11"/>
<keyword evidence="10 16" id="KW-0503">Monooxygenase</keyword>
<dbReference type="AlphaFoldDB" id="D5UY32"/>
<evidence type="ECO:0000256" key="3">
    <source>
        <dbReference type="ARBA" id="ARBA00007588"/>
    </source>
</evidence>
<keyword evidence="6" id="KW-0285">Flavoprotein</keyword>
<name>D5UY32_TSUPD</name>
<evidence type="ECO:0000256" key="5">
    <source>
        <dbReference type="ARBA" id="ARBA00016406"/>
    </source>
</evidence>
<comment type="pathway">
    <text evidence="2">Siderophore biosynthesis; mycobactin biosynthesis.</text>
</comment>
<keyword evidence="8" id="KW-0521">NADP</keyword>
<dbReference type="KEGG" id="tpr:Tpau_3691"/>
<evidence type="ECO:0000256" key="11">
    <source>
        <dbReference type="ARBA" id="ARBA00029939"/>
    </source>
</evidence>
<keyword evidence="9 16" id="KW-0560">Oxidoreductase</keyword>
<keyword evidence="7" id="KW-0274">FAD</keyword>
<evidence type="ECO:0000256" key="10">
    <source>
        <dbReference type="ARBA" id="ARBA00023033"/>
    </source>
</evidence>
<dbReference type="PANTHER" id="PTHR42802">
    <property type="entry name" value="MONOOXYGENASE"/>
    <property type="match status" value="1"/>
</dbReference>
<dbReference type="PRINTS" id="PR00368">
    <property type="entry name" value="FADPNR"/>
</dbReference>
<evidence type="ECO:0000256" key="7">
    <source>
        <dbReference type="ARBA" id="ARBA00022827"/>
    </source>
</evidence>
<dbReference type="PANTHER" id="PTHR42802:SF1">
    <property type="entry name" value="L-ORNITHINE N(5)-MONOOXYGENASE"/>
    <property type="match status" value="1"/>
</dbReference>
<evidence type="ECO:0000256" key="15">
    <source>
        <dbReference type="ARBA" id="ARBA00048407"/>
    </source>
</evidence>
<evidence type="ECO:0000256" key="14">
    <source>
        <dbReference type="ARBA" id="ARBA00032738"/>
    </source>
</evidence>
<evidence type="ECO:0000256" key="4">
    <source>
        <dbReference type="ARBA" id="ARBA00013076"/>
    </source>
</evidence>
<evidence type="ECO:0000256" key="13">
    <source>
        <dbReference type="ARBA" id="ARBA00032493"/>
    </source>
</evidence>
<evidence type="ECO:0000256" key="12">
    <source>
        <dbReference type="ARBA" id="ARBA00031158"/>
    </source>
</evidence>
<sequence length="432" mass="47379">MAQQEATVDVVGIGAGPSNLALAAAVDEHNRAGFTNLAMTILERKPRFGWHPGMLLDGATMQIAFLKDLATLRNPRSPFSFLSYLEARGRLVDFINHQTFFPTRVEFTDYLSWVAESVDARIDYGSEVTAVERIEEPGPDGARWTVRYTDSEGAHEVRTRSVVVATGLTERLPAWATPGPRVFHNHRLLDHIAVAAFDEVAPHRFLVVGGGQSAAEVVQYLHRTYPNAVIESVFNSYGFQPADDSPFANKVFDPEAVDDFYDAPDDVRAELMTRHATTNYGCVDLELINELYAIEYQEKVTGNRRLRFRPVTVVTSASPSDDGVRVGLHSRMTGADTVEDYTAVVCATGFRSLGVTEVLAGVAPERQRIDREYRLSVDGELVPGLYIQGATQETHGLGSTLLSNVAVRAGEIFTDIVEGLVPESTIAFSKGA</sequence>
<protein>
    <recommendedName>
        <fullName evidence="5">L-lysine N6-monooxygenase MbtG</fullName>
        <ecNumber evidence="4">1.14.13.59</ecNumber>
    </recommendedName>
    <alternativeName>
        <fullName evidence="14">Lysine 6-N-hydroxylase</fullName>
    </alternativeName>
    <alternativeName>
        <fullName evidence="13">Lysine N6-hydroxylase</fullName>
    </alternativeName>
    <alternativeName>
        <fullName evidence="11">Lysine-N-oxygenase</fullName>
    </alternativeName>
    <alternativeName>
        <fullName evidence="12">Mycobactin synthase protein G</fullName>
    </alternativeName>
</protein>
<dbReference type="EC" id="1.14.13.59" evidence="4"/>
<organism evidence="16 17">
    <name type="scientific">Tsukamurella paurometabola (strain ATCC 8368 / DSM 20162 / CCUG 35730 / CIP 100753 / JCM 10117 / KCTC 9821 / NBRC 16120 / NCIMB 702349 / NCTC 13040)</name>
    <name type="common">Corynebacterium paurometabolum</name>
    <dbReference type="NCBI Taxonomy" id="521096"/>
    <lineage>
        <taxon>Bacteria</taxon>
        <taxon>Bacillati</taxon>
        <taxon>Actinomycetota</taxon>
        <taxon>Actinomycetes</taxon>
        <taxon>Mycobacteriales</taxon>
        <taxon>Tsukamurellaceae</taxon>
        <taxon>Tsukamurella</taxon>
    </lineage>
</organism>
<dbReference type="STRING" id="521096.Tpau_3691"/>
<dbReference type="GO" id="GO:0047091">
    <property type="term" value="F:L-lysine 6-monooxygenase (NADPH) activity"/>
    <property type="evidence" value="ECO:0007669"/>
    <property type="project" value="UniProtKB-EC"/>
</dbReference>
<gene>
    <name evidence="16" type="ordered locus">Tpau_3691</name>
</gene>
<dbReference type="RefSeq" id="WP_013128265.1">
    <property type="nucleotide sequence ID" value="NC_014158.1"/>
</dbReference>
<comment type="similarity">
    <text evidence="3">Belongs to the lysine N(6)-hydroxylase/L-ornithine N(5)-oxygenase family.</text>
</comment>
<reference evidence="16 17" key="2">
    <citation type="journal article" date="2011" name="Stand. Genomic Sci.">
        <title>Complete genome sequence of Tsukamurella paurometabola type strain (no. 33).</title>
        <authorList>
            <person name="Munk A.C."/>
            <person name="Lapidus A."/>
            <person name="Lucas S."/>
            <person name="Nolan M."/>
            <person name="Tice H."/>
            <person name="Cheng J.F."/>
            <person name="Del Rio T.G."/>
            <person name="Goodwin L."/>
            <person name="Pitluck S."/>
            <person name="Liolios K."/>
            <person name="Huntemann M."/>
            <person name="Ivanova N."/>
            <person name="Mavromatis K."/>
            <person name="Mikhailova N."/>
            <person name="Pati A."/>
            <person name="Chen A."/>
            <person name="Palaniappan K."/>
            <person name="Tapia R."/>
            <person name="Han C."/>
            <person name="Land M."/>
            <person name="Hauser L."/>
            <person name="Chang Y.J."/>
            <person name="Jeffries C.D."/>
            <person name="Brettin T."/>
            <person name="Yasawong M."/>
            <person name="Brambilla E.M."/>
            <person name="Rohde M."/>
            <person name="Sikorski J."/>
            <person name="Goker M."/>
            <person name="Detter J.C."/>
            <person name="Woyke T."/>
            <person name="Bristow J."/>
            <person name="Eisen J.A."/>
            <person name="Markowitz V."/>
            <person name="Hugenholtz P."/>
            <person name="Kyrpides N.C."/>
            <person name="Klenk H.P."/>
        </authorList>
    </citation>
    <scope>NUCLEOTIDE SEQUENCE [LARGE SCALE GENOMIC DNA]</scope>
    <source>
        <strain evidence="17">ATCC 8368 / DSM 20162 / CCUG 35730 / CIP 100753 / JCM 10117 / KCTC 9821 / NBRC 16120 / NCIMB 702349 / NCTC 13040</strain>
    </source>
</reference>
<evidence type="ECO:0000313" key="17">
    <source>
        <dbReference type="Proteomes" id="UP000001213"/>
    </source>
</evidence>
<keyword evidence="17" id="KW-1185">Reference proteome</keyword>
<dbReference type="Proteomes" id="UP000001213">
    <property type="component" value="Chromosome"/>
</dbReference>
<evidence type="ECO:0000256" key="8">
    <source>
        <dbReference type="ARBA" id="ARBA00022857"/>
    </source>
</evidence>
<reference evidence="17" key="1">
    <citation type="submission" date="2010-03" db="EMBL/GenBank/DDBJ databases">
        <title>The complete chromosome of Tsukamurella paurometabola DSM 20162.</title>
        <authorList>
            <consortium name="US DOE Joint Genome Institute (JGI-PGF)"/>
            <person name="Lucas S."/>
            <person name="Copeland A."/>
            <person name="Lapidus A."/>
            <person name="Glavina del Rio T."/>
            <person name="Dalin E."/>
            <person name="Tice H."/>
            <person name="Bruce D."/>
            <person name="Goodwin L."/>
            <person name="Pitluck S."/>
            <person name="Kyrpides N."/>
            <person name="Mavromatis K."/>
            <person name="Ivanova N."/>
            <person name="Mikhailova N."/>
            <person name="Munk A.C."/>
            <person name="Brettin T."/>
            <person name="Detter J.C."/>
            <person name="Tapia R."/>
            <person name="Han C."/>
            <person name="Larimer F."/>
            <person name="Land M."/>
            <person name="Hauser L."/>
            <person name="Markowitz V."/>
            <person name="Cheng J.-F."/>
            <person name="Hugenholtz P."/>
            <person name="Woyke T."/>
            <person name="Wu D."/>
            <person name="Jando M."/>
            <person name="Brambilla E."/>
            <person name="Klenk H.-P."/>
            <person name="Eisen J.A."/>
        </authorList>
    </citation>
    <scope>NUCLEOTIDE SEQUENCE [LARGE SCALE GENOMIC DNA]</scope>
    <source>
        <strain evidence="17">ATCC 8368 / DSM 20162 / CCUG 35730 / CIP 100753 / JCM 10117 / KCTC 9821 / NBRC 16120 / NCIMB 702349 / NCTC 13040</strain>
    </source>
</reference>
<dbReference type="Pfam" id="PF13434">
    <property type="entry name" value="Lys_Orn_oxgnase"/>
    <property type="match status" value="1"/>
</dbReference>
<evidence type="ECO:0000256" key="6">
    <source>
        <dbReference type="ARBA" id="ARBA00022630"/>
    </source>
</evidence>
<dbReference type="Gene3D" id="3.50.50.60">
    <property type="entry name" value="FAD/NAD(P)-binding domain"/>
    <property type="match status" value="1"/>
</dbReference>
<dbReference type="eggNOG" id="COG3486">
    <property type="taxonomic scope" value="Bacteria"/>
</dbReference>
<dbReference type="PRINTS" id="PR00411">
    <property type="entry name" value="PNDRDTASEI"/>
</dbReference>
<comment type="cofactor">
    <cofactor evidence="1">
        <name>FAD</name>
        <dbReference type="ChEBI" id="CHEBI:57692"/>
    </cofactor>
</comment>
<dbReference type="EMBL" id="CP001966">
    <property type="protein sequence ID" value="ADG80269.1"/>
    <property type="molecule type" value="Genomic_DNA"/>
</dbReference>
<evidence type="ECO:0000256" key="9">
    <source>
        <dbReference type="ARBA" id="ARBA00023002"/>
    </source>
</evidence>
<evidence type="ECO:0000256" key="1">
    <source>
        <dbReference type="ARBA" id="ARBA00001974"/>
    </source>
</evidence>
<evidence type="ECO:0000256" key="2">
    <source>
        <dbReference type="ARBA" id="ARBA00005102"/>
    </source>
</evidence>
<proteinExistence type="inferred from homology"/>
<accession>D5UY32</accession>
<comment type="catalytic activity">
    <reaction evidence="15">
        <text>L-lysine + NADPH + O2 = N(6)-hydroxy-L-lysine + NADP(+) + H2O</text>
        <dbReference type="Rhea" id="RHEA:23228"/>
        <dbReference type="ChEBI" id="CHEBI:15377"/>
        <dbReference type="ChEBI" id="CHEBI:15379"/>
        <dbReference type="ChEBI" id="CHEBI:32551"/>
        <dbReference type="ChEBI" id="CHEBI:57783"/>
        <dbReference type="ChEBI" id="CHEBI:57820"/>
        <dbReference type="ChEBI" id="CHEBI:58349"/>
        <dbReference type="EC" id="1.14.13.59"/>
    </reaction>
</comment>
<dbReference type="InterPro" id="IPR025700">
    <property type="entry name" value="Lys/Orn_oxygenase"/>
</dbReference>
<evidence type="ECO:0000313" key="16">
    <source>
        <dbReference type="EMBL" id="ADG80269.1"/>
    </source>
</evidence>